<organism evidence="2 3">
    <name type="scientific">Anaerotignum faecicola</name>
    <dbReference type="NCBI Taxonomy" id="2358141"/>
    <lineage>
        <taxon>Bacteria</taxon>
        <taxon>Bacillati</taxon>
        <taxon>Bacillota</taxon>
        <taxon>Clostridia</taxon>
        <taxon>Lachnospirales</taxon>
        <taxon>Anaerotignaceae</taxon>
        <taxon>Anaerotignum</taxon>
    </lineage>
</organism>
<evidence type="ECO:0000313" key="3">
    <source>
        <dbReference type="Proteomes" id="UP000287361"/>
    </source>
</evidence>
<dbReference type="EMBL" id="BHVZ01000008">
    <property type="protein sequence ID" value="GCB30050.1"/>
    <property type="molecule type" value="Genomic_DNA"/>
</dbReference>
<gene>
    <name evidence="2" type="ORF">KGMB03357_17110</name>
</gene>
<accession>A0A401LET3</accession>
<protein>
    <submittedName>
        <fullName evidence="2">Uncharacterized protein</fullName>
    </submittedName>
</protein>
<name>A0A401LET3_9FIRM</name>
<sequence>MDKNNNKTNKTEKNNQKGMNRTEFAQEYSIDTGKNEKTIKPIKQTRQISVTKKGFIMKKAALIPREKGLPFPFLRGRKKYRKKVKKGEKRC</sequence>
<feature type="region of interest" description="Disordered" evidence="1">
    <location>
        <begin position="1"/>
        <end position="29"/>
    </location>
</feature>
<evidence type="ECO:0000256" key="1">
    <source>
        <dbReference type="SAM" id="MobiDB-lite"/>
    </source>
</evidence>
<reference evidence="2 3" key="1">
    <citation type="submission" date="2018-10" db="EMBL/GenBank/DDBJ databases">
        <title>Draft Genome Sequence of Anaerotignum sp. KCTC 15736.</title>
        <authorList>
            <person name="Choi S.H."/>
            <person name="Kim J.S."/>
            <person name="Kang S.W."/>
            <person name="Lee J.S."/>
            <person name="Park S.H."/>
        </authorList>
    </citation>
    <scope>NUCLEOTIDE SEQUENCE [LARGE SCALE GENOMIC DNA]</scope>
    <source>
        <strain evidence="2 3">KCTC 15736</strain>
    </source>
</reference>
<comment type="caution">
    <text evidence="2">The sequence shown here is derived from an EMBL/GenBank/DDBJ whole genome shotgun (WGS) entry which is preliminary data.</text>
</comment>
<dbReference type="Proteomes" id="UP000287361">
    <property type="component" value="Unassembled WGS sequence"/>
</dbReference>
<dbReference type="AlphaFoldDB" id="A0A401LET3"/>
<evidence type="ECO:0000313" key="2">
    <source>
        <dbReference type="EMBL" id="GCB30050.1"/>
    </source>
</evidence>
<feature type="compositionally biased region" description="Basic and acidic residues" evidence="1">
    <location>
        <begin position="1"/>
        <end position="15"/>
    </location>
</feature>
<proteinExistence type="predicted"/>
<keyword evidence="3" id="KW-1185">Reference proteome</keyword>